<gene>
    <name evidence="1" type="ORF">QQ020_19795</name>
</gene>
<name>A0ABT8L998_9BACT</name>
<sequence>MKKLLVIIFMVCWGCETVVDPGIEPDDASLVLNSIINPDSVIKVNLSKSWYVLLDEREQFIEGATIDIYEEDKYLGQLDHDGFGVYTNSNLVPKKGGNYRIEVSKEGYEDIFSEATIPQRPALISKIKIDTILSDGIKRLKFKVEIDDRVGEDYYEFIIFGYNRNYEFNEETGTYLLIDSVNIPIWSETEDLIIDEFQREGTNLDYVFSDNFFEGKKYSLSIDPGIFIYDTSTPQFTTVTVVLRNVNKDYFLYKRSRLLQDWVDGDPFAEPVLVHNNIQNGFGIFAGYNQTEEVITVR</sequence>
<dbReference type="InterPro" id="IPR025345">
    <property type="entry name" value="DUF4249"/>
</dbReference>
<organism evidence="1 2">
    <name type="scientific">Agaribacillus aureus</name>
    <dbReference type="NCBI Taxonomy" id="3051825"/>
    <lineage>
        <taxon>Bacteria</taxon>
        <taxon>Pseudomonadati</taxon>
        <taxon>Bacteroidota</taxon>
        <taxon>Cytophagia</taxon>
        <taxon>Cytophagales</taxon>
        <taxon>Splendidivirgaceae</taxon>
        <taxon>Agaribacillus</taxon>
    </lineage>
</organism>
<reference evidence="1" key="1">
    <citation type="submission" date="2023-06" db="EMBL/GenBank/DDBJ databases">
        <title>Genomic of Agaribacillus aureum.</title>
        <authorList>
            <person name="Wang G."/>
        </authorList>
    </citation>
    <scope>NUCLEOTIDE SEQUENCE</scope>
    <source>
        <strain evidence="1">BMA12</strain>
    </source>
</reference>
<proteinExistence type="predicted"/>
<dbReference type="Pfam" id="PF14054">
    <property type="entry name" value="DUF4249"/>
    <property type="match status" value="1"/>
</dbReference>
<accession>A0ABT8L998</accession>
<evidence type="ECO:0000313" key="1">
    <source>
        <dbReference type="EMBL" id="MDN5214332.1"/>
    </source>
</evidence>
<dbReference type="EMBL" id="JAUJEB010000004">
    <property type="protein sequence ID" value="MDN5214332.1"/>
    <property type="molecule type" value="Genomic_DNA"/>
</dbReference>
<evidence type="ECO:0000313" key="2">
    <source>
        <dbReference type="Proteomes" id="UP001172083"/>
    </source>
</evidence>
<protein>
    <submittedName>
        <fullName evidence="1">DUF4249 domain-containing protein</fullName>
    </submittedName>
</protein>
<dbReference type="Proteomes" id="UP001172083">
    <property type="component" value="Unassembled WGS sequence"/>
</dbReference>
<keyword evidence="2" id="KW-1185">Reference proteome</keyword>
<dbReference type="RefSeq" id="WP_346759666.1">
    <property type="nucleotide sequence ID" value="NZ_JAUJEB010000004.1"/>
</dbReference>
<comment type="caution">
    <text evidence="1">The sequence shown here is derived from an EMBL/GenBank/DDBJ whole genome shotgun (WGS) entry which is preliminary data.</text>
</comment>
<dbReference type="SUPFAM" id="SSF49478">
    <property type="entry name" value="Cna protein B-type domain"/>
    <property type="match status" value="1"/>
</dbReference>